<dbReference type="Proteomes" id="UP001222027">
    <property type="component" value="Unassembled WGS sequence"/>
</dbReference>
<protein>
    <submittedName>
        <fullName evidence="2">Uncharacterized protein</fullName>
    </submittedName>
</protein>
<dbReference type="EMBL" id="JAQQAF010000004">
    <property type="protein sequence ID" value="KAJ8490639.1"/>
    <property type="molecule type" value="Genomic_DNA"/>
</dbReference>
<feature type="region of interest" description="Disordered" evidence="1">
    <location>
        <begin position="68"/>
        <end position="95"/>
    </location>
</feature>
<gene>
    <name evidence="2" type="ORF">OPV22_012360</name>
</gene>
<organism evidence="2 3">
    <name type="scientific">Ensete ventricosum</name>
    <name type="common">Abyssinian banana</name>
    <name type="synonym">Musa ensete</name>
    <dbReference type="NCBI Taxonomy" id="4639"/>
    <lineage>
        <taxon>Eukaryota</taxon>
        <taxon>Viridiplantae</taxon>
        <taxon>Streptophyta</taxon>
        <taxon>Embryophyta</taxon>
        <taxon>Tracheophyta</taxon>
        <taxon>Spermatophyta</taxon>
        <taxon>Magnoliopsida</taxon>
        <taxon>Liliopsida</taxon>
        <taxon>Zingiberales</taxon>
        <taxon>Musaceae</taxon>
        <taxon>Ensete</taxon>
    </lineage>
</organism>
<comment type="caution">
    <text evidence="2">The sequence shown here is derived from an EMBL/GenBank/DDBJ whole genome shotgun (WGS) entry which is preliminary data.</text>
</comment>
<name>A0AAV8PKX6_ENSVE</name>
<evidence type="ECO:0000313" key="3">
    <source>
        <dbReference type="Proteomes" id="UP001222027"/>
    </source>
</evidence>
<evidence type="ECO:0000256" key="1">
    <source>
        <dbReference type="SAM" id="MobiDB-lite"/>
    </source>
</evidence>
<accession>A0AAV8PKX6</accession>
<sequence>MNMEKKERSDGEASTMSEEFQAFCHLVDRERARWHLIAERNRRSSGKESARSRTVTWIPTFEVEDFKMAAEGAHSDHDEPSSSNNGRSSHLGGMEGERVLIGAKRMRELAPLCTAGEKRHKSNAGGVSGCALDLNTIEESLDAGN</sequence>
<keyword evidence="3" id="KW-1185">Reference proteome</keyword>
<evidence type="ECO:0000313" key="2">
    <source>
        <dbReference type="EMBL" id="KAJ8490639.1"/>
    </source>
</evidence>
<proteinExistence type="predicted"/>
<reference evidence="2 3" key="1">
    <citation type="submission" date="2022-12" db="EMBL/GenBank/DDBJ databases">
        <title>Chromosome-scale assembly of the Ensete ventricosum genome.</title>
        <authorList>
            <person name="Dussert Y."/>
            <person name="Stocks J."/>
            <person name="Wendawek A."/>
            <person name="Woldeyes F."/>
            <person name="Nichols R.A."/>
            <person name="Borrell J.S."/>
        </authorList>
    </citation>
    <scope>NUCLEOTIDE SEQUENCE [LARGE SCALE GENOMIC DNA]</scope>
    <source>
        <strain evidence="3">cv. Maze</strain>
        <tissue evidence="2">Seeds</tissue>
    </source>
</reference>
<feature type="compositionally biased region" description="Basic and acidic residues" evidence="1">
    <location>
        <begin position="68"/>
        <end position="80"/>
    </location>
</feature>
<dbReference type="AlphaFoldDB" id="A0AAV8PKX6"/>